<evidence type="ECO:0000259" key="5">
    <source>
        <dbReference type="PROSITE" id="PS50104"/>
    </source>
</evidence>
<keyword evidence="7" id="KW-1185">Reference proteome</keyword>
<dbReference type="RefSeq" id="WP_214173012.1">
    <property type="nucleotide sequence ID" value="NZ_JAHCVJ010000010.1"/>
</dbReference>
<dbReference type="PROSITE" id="PS50104">
    <property type="entry name" value="TIR"/>
    <property type="match status" value="1"/>
</dbReference>
<dbReference type="PANTHER" id="PTHR32009">
    <property type="entry name" value="TMV RESISTANCE PROTEIN N-LIKE"/>
    <property type="match status" value="1"/>
</dbReference>
<evidence type="ECO:0000313" key="6">
    <source>
        <dbReference type="EMBL" id="MBT0666237.1"/>
    </source>
</evidence>
<evidence type="ECO:0000256" key="4">
    <source>
        <dbReference type="ARBA" id="ARBA00047304"/>
    </source>
</evidence>
<feature type="non-terminal residue" evidence="6">
    <location>
        <position position="1"/>
    </location>
</feature>
<evidence type="ECO:0000256" key="1">
    <source>
        <dbReference type="ARBA" id="ARBA00011982"/>
    </source>
</evidence>
<feature type="domain" description="TIR" evidence="5">
    <location>
        <begin position="157"/>
        <end position="289"/>
    </location>
</feature>
<dbReference type="Proteomes" id="UP000811899">
    <property type="component" value="Unassembled WGS sequence"/>
</dbReference>
<proteinExistence type="predicted"/>
<name>A0AAW4L9L8_9BACT</name>
<evidence type="ECO:0000256" key="3">
    <source>
        <dbReference type="ARBA" id="ARBA00023027"/>
    </source>
</evidence>
<dbReference type="Pfam" id="PF13676">
    <property type="entry name" value="TIR_2"/>
    <property type="match status" value="1"/>
</dbReference>
<keyword evidence="3" id="KW-0520">NAD</keyword>
<dbReference type="InterPro" id="IPR000157">
    <property type="entry name" value="TIR_dom"/>
</dbReference>
<evidence type="ECO:0000256" key="2">
    <source>
        <dbReference type="ARBA" id="ARBA00022801"/>
    </source>
</evidence>
<dbReference type="InterPro" id="IPR035897">
    <property type="entry name" value="Toll_tir_struct_dom_sf"/>
</dbReference>
<dbReference type="EMBL" id="JAHCVJ010000010">
    <property type="protein sequence ID" value="MBT0666237.1"/>
    <property type="molecule type" value="Genomic_DNA"/>
</dbReference>
<dbReference type="EC" id="3.2.2.6" evidence="1"/>
<gene>
    <name evidence="6" type="ORF">KI809_18150</name>
</gene>
<organism evidence="6 7">
    <name type="scientific">Geoanaerobacter pelophilus</name>
    <dbReference type="NCBI Taxonomy" id="60036"/>
    <lineage>
        <taxon>Bacteria</taxon>
        <taxon>Pseudomonadati</taxon>
        <taxon>Thermodesulfobacteriota</taxon>
        <taxon>Desulfuromonadia</taxon>
        <taxon>Geobacterales</taxon>
        <taxon>Geobacteraceae</taxon>
        <taxon>Geoanaerobacter</taxon>
    </lineage>
</organism>
<comment type="caution">
    <text evidence="6">The sequence shown here is derived from an EMBL/GenBank/DDBJ whole genome shotgun (WGS) entry which is preliminary data.</text>
</comment>
<evidence type="ECO:0000313" key="7">
    <source>
        <dbReference type="Proteomes" id="UP000811899"/>
    </source>
</evidence>
<dbReference type="SMART" id="SM00255">
    <property type="entry name" value="TIR"/>
    <property type="match status" value="1"/>
</dbReference>
<accession>A0AAW4L9L8</accession>
<keyword evidence="2" id="KW-0378">Hydrolase</keyword>
<dbReference type="AlphaFoldDB" id="A0AAW4L9L8"/>
<comment type="catalytic activity">
    <reaction evidence="4">
        <text>NAD(+) + H2O = ADP-D-ribose + nicotinamide + H(+)</text>
        <dbReference type="Rhea" id="RHEA:16301"/>
        <dbReference type="ChEBI" id="CHEBI:15377"/>
        <dbReference type="ChEBI" id="CHEBI:15378"/>
        <dbReference type="ChEBI" id="CHEBI:17154"/>
        <dbReference type="ChEBI" id="CHEBI:57540"/>
        <dbReference type="ChEBI" id="CHEBI:57967"/>
        <dbReference type="EC" id="3.2.2.6"/>
    </reaction>
    <physiologicalReaction direction="left-to-right" evidence="4">
        <dbReference type="Rhea" id="RHEA:16302"/>
    </physiologicalReaction>
</comment>
<dbReference type="GO" id="GO:0007165">
    <property type="term" value="P:signal transduction"/>
    <property type="evidence" value="ECO:0007669"/>
    <property type="project" value="InterPro"/>
</dbReference>
<protein>
    <recommendedName>
        <fullName evidence="1">ADP-ribosyl cyclase/cyclic ADP-ribose hydrolase</fullName>
        <ecNumber evidence="1">3.2.2.6</ecNumber>
    </recommendedName>
</protein>
<dbReference type="Gene3D" id="3.40.50.10140">
    <property type="entry name" value="Toll/interleukin-1 receptor homology (TIR) domain"/>
    <property type="match status" value="1"/>
</dbReference>
<sequence length="294" mass="32852">MQRDKLVGSICASGNFEAIRFVWNSANIMQRDKLIGSICASGNFEAIRFVWNSANVMQRDKLVESICASRNLEAVKFVWNSANIMQKNILVACLADSAFCTVDTFFVKNENDTQDISESTSKDSPTNIITHQQTPILPILGTPENLEKRSEKMTTNTDYHVFVSHASEDKDDFVRPLAHALRGRGVSVWYDEFSLSWGDSLRNKIDEGLTKSQYGIVVLSHKFFEKNWPLKELDGLISREDTNTKVILPIWHGVDSSDIAKYSPILASKLAVSSSIGISGIVNKFVELIGVQNI</sequence>
<dbReference type="SUPFAM" id="SSF52200">
    <property type="entry name" value="Toll/Interleukin receptor TIR domain"/>
    <property type="match status" value="1"/>
</dbReference>
<dbReference type="GO" id="GO:0061809">
    <property type="term" value="F:NAD+ nucleosidase activity, cyclic ADP-ribose generating"/>
    <property type="evidence" value="ECO:0007669"/>
    <property type="project" value="UniProtKB-EC"/>
</dbReference>
<reference evidence="6 7" key="1">
    <citation type="submission" date="2021-05" db="EMBL/GenBank/DDBJ databases">
        <title>The draft genome of Geobacter pelophilus DSM 12255.</title>
        <authorList>
            <person name="Xu Z."/>
            <person name="Masuda Y."/>
            <person name="Itoh H."/>
            <person name="Senoo K."/>
        </authorList>
    </citation>
    <scope>NUCLEOTIDE SEQUENCE [LARGE SCALE GENOMIC DNA]</scope>
    <source>
        <strain evidence="6 7">DSM 12255</strain>
    </source>
</reference>
<dbReference type="PANTHER" id="PTHR32009:SF39">
    <property type="entry name" value="TIR DOMAIN-CONTAINING PROTEIN"/>
    <property type="match status" value="1"/>
</dbReference>